<dbReference type="Pfam" id="PF01420">
    <property type="entry name" value="Methylase_S"/>
    <property type="match status" value="1"/>
</dbReference>
<keyword evidence="2" id="KW-0680">Restriction system</keyword>
<dbReference type="REBASE" id="109779">
    <property type="entry name" value="S2.Mme68BORF835P"/>
</dbReference>
<sequence>MERERERESGLIKIIEFIFNKTISLTTKLSNCAQISSGQFIKAQDYSEKFIYPFYNGGRNNSGYHNEYNKEGENVLISIRGANAGATNYINDKFWLGNSCVSIQTYKDYDPLFIYFYLTNNIDSLLFSKDDGAIPAISMIDIKNIDIPIIPLQKQKEISNKIKAFYEFINDLKLGLPKLIELTQIQYQYYRDKIFSYLENQAK</sequence>
<proteinExistence type="inferred from homology"/>
<feature type="domain" description="Type I restriction modification DNA specificity" evidence="4">
    <location>
        <begin position="28"/>
        <end position="181"/>
    </location>
</feature>
<dbReference type="SUPFAM" id="SSF116734">
    <property type="entry name" value="DNA methylase specificity domain"/>
    <property type="match status" value="1"/>
</dbReference>
<dbReference type="InterPro" id="IPR052021">
    <property type="entry name" value="Type-I_RS_S_subunit"/>
</dbReference>
<dbReference type="HOGENOM" id="CLU_021095_6_1_14"/>
<dbReference type="GO" id="GO:0003677">
    <property type="term" value="F:DNA binding"/>
    <property type="evidence" value="ECO:0007669"/>
    <property type="project" value="UniProtKB-KW"/>
</dbReference>
<dbReference type="PANTHER" id="PTHR30408:SF12">
    <property type="entry name" value="TYPE I RESTRICTION ENZYME MJAVIII SPECIFICITY SUBUNIT"/>
    <property type="match status" value="1"/>
</dbReference>
<dbReference type="InterPro" id="IPR044946">
    <property type="entry name" value="Restrct_endonuc_typeI_TRD_sf"/>
</dbReference>
<dbReference type="Gene3D" id="3.90.220.20">
    <property type="entry name" value="DNA methylase specificity domains"/>
    <property type="match status" value="1"/>
</dbReference>
<dbReference type="InterPro" id="IPR000055">
    <property type="entry name" value="Restrct_endonuc_typeI_TRD"/>
</dbReference>
<reference evidence="5 6" key="1">
    <citation type="journal article" date="2015" name="Genome Announc.">
        <title>Complete Genome Sequence of Mycoplasma meleagridis, a Possible Emerging Pathogen in Chickens.</title>
        <authorList>
            <person name="Abolnik C."/>
        </authorList>
    </citation>
    <scope>NUCLEOTIDE SEQUENCE [LARGE SCALE GENOMIC DNA]</scope>
    <source>
        <strain evidence="5 6">B2096 8B</strain>
    </source>
</reference>
<keyword evidence="3" id="KW-0238">DNA-binding</keyword>
<evidence type="ECO:0000313" key="5">
    <source>
        <dbReference type="EMBL" id="AKA49822.1"/>
    </source>
</evidence>
<dbReference type="PATRIC" id="fig|29556.3.peg.167"/>
<dbReference type="AlphaFoldDB" id="A0A0D5ZJB2"/>
<protein>
    <recommendedName>
        <fullName evidence="4">Type I restriction modification DNA specificity domain-containing protein</fullName>
    </recommendedName>
</protein>
<dbReference type="GO" id="GO:0009307">
    <property type="term" value="P:DNA restriction-modification system"/>
    <property type="evidence" value="ECO:0007669"/>
    <property type="project" value="UniProtKB-KW"/>
</dbReference>
<dbReference type="EMBL" id="CP011021">
    <property type="protein sequence ID" value="AKA49822.1"/>
    <property type="molecule type" value="Genomic_DNA"/>
</dbReference>
<evidence type="ECO:0000313" key="6">
    <source>
        <dbReference type="Proteomes" id="UP000032722"/>
    </source>
</evidence>
<dbReference type="Proteomes" id="UP000032722">
    <property type="component" value="Chromosome"/>
</dbReference>
<dbReference type="KEGG" id="mgb:VO56_00845"/>
<gene>
    <name evidence="5" type="ORF">VO56_00845</name>
</gene>
<evidence type="ECO:0000256" key="1">
    <source>
        <dbReference type="ARBA" id="ARBA00010923"/>
    </source>
</evidence>
<accession>A0A0D5ZJB2</accession>
<evidence type="ECO:0000256" key="3">
    <source>
        <dbReference type="ARBA" id="ARBA00023125"/>
    </source>
</evidence>
<evidence type="ECO:0000259" key="4">
    <source>
        <dbReference type="Pfam" id="PF01420"/>
    </source>
</evidence>
<dbReference type="CDD" id="cd17291">
    <property type="entry name" value="RMtype1_S_MgeORF438P-TRD-CR_like"/>
    <property type="match status" value="1"/>
</dbReference>
<dbReference type="PANTHER" id="PTHR30408">
    <property type="entry name" value="TYPE-1 RESTRICTION ENZYME ECOKI SPECIFICITY PROTEIN"/>
    <property type="match status" value="1"/>
</dbReference>
<organism evidence="6">
    <name type="scientific">Mycoplasmopsis gallinacea</name>
    <dbReference type="NCBI Taxonomy" id="29556"/>
    <lineage>
        <taxon>Bacteria</taxon>
        <taxon>Bacillati</taxon>
        <taxon>Mycoplasmatota</taxon>
        <taxon>Mycoplasmoidales</taxon>
        <taxon>Metamycoplasmataceae</taxon>
        <taxon>Mycoplasmopsis</taxon>
    </lineage>
</organism>
<name>A0A0D5ZJB2_9BACT</name>
<comment type="similarity">
    <text evidence="1">Belongs to the type-I restriction system S methylase family.</text>
</comment>
<evidence type="ECO:0000256" key="2">
    <source>
        <dbReference type="ARBA" id="ARBA00022747"/>
    </source>
</evidence>